<evidence type="ECO:0000313" key="3">
    <source>
        <dbReference type="Proteomes" id="UP000276215"/>
    </source>
</evidence>
<organism evidence="2 3">
    <name type="scientific">Choiromyces venosus 120613-1</name>
    <dbReference type="NCBI Taxonomy" id="1336337"/>
    <lineage>
        <taxon>Eukaryota</taxon>
        <taxon>Fungi</taxon>
        <taxon>Dikarya</taxon>
        <taxon>Ascomycota</taxon>
        <taxon>Pezizomycotina</taxon>
        <taxon>Pezizomycetes</taxon>
        <taxon>Pezizales</taxon>
        <taxon>Tuberaceae</taxon>
        <taxon>Choiromyces</taxon>
    </lineage>
</organism>
<dbReference type="Proteomes" id="UP000276215">
    <property type="component" value="Unassembled WGS sequence"/>
</dbReference>
<keyword evidence="1" id="KW-1133">Transmembrane helix</keyword>
<feature type="transmembrane region" description="Helical" evidence="1">
    <location>
        <begin position="38"/>
        <end position="55"/>
    </location>
</feature>
<evidence type="ECO:0000256" key="1">
    <source>
        <dbReference type="SAM" id="Phobius"/>
    </source>
</evidence>
<reference evidence="2 3" key="1">
    <citation type="journal article" date="2018" name="Nat. Ecol. Evol.">
        <title>Pezizomycetes genomes reveal the molecular basis of ectomycorrhizal truffle lifestyle.</title>
        <authorList>
            <person name="Murat C."/>
            <person name="Payen T."/>
            <person name="Noel B."/>
            <person name="Kuo A."/>
            <person name="Morin E."/>
            <person name="Chen J."/>
            <person name="Kohler A."/>
            <person name="Krizsan K."/>
            <person name="Balestrini R."/>
            <person name="Da Silva C."/>
            <person name="Montanini B."/>
            <person name="Hainaut M."/>
            <person name="Levati E."/>
            <person name="Barry K.W."/>
            <person name="Belfiori B."/>
            <person name="Cichocki N."/>
            <person name="Clum A."/>
            <person name="Dockter R.B."/>
            <person name="Fauchery L."/>
            <person name="Guy J."/>
            <person name="Iotti M."/>
            <person name="Le Tacon F."/>
            <person name="Lindquist E.A."/>
            <person name="Lipzen A."/>
            <person name="Malagnac F."/>
            <person name="Mello A."/>
            <person name="Molinier V."/>
            <person name="Miyauchi S."/>
            <person name="Poulain J."/>
            <person name="Riccioni C."/>
            <person name="Rubini A."/>
            <person name="Sitrit Y."/>
            <person name="Splivallo R."/>
            <person name="Traeger S."/>
            <person name="Wang M."/>
            <person name="Zifcakova L."/>
            <person name="Wipf D."/>
            <person name="Zambonelli A."/>
            <person name="Paolocci F."/>
            <person name="Nowrousian M."/>
            <person name="Ottonello S."/>
            <person name="Baldrian P."/>
            <person name="Spatafora J.W."/>
            <person name="Henrissat B."/>
            <person name="Nagy L.G."/>
            <person name="Aury J.M."/>
            <person name="Wincker P."/>
            <person name="Grigoriev I.V."/>
            <person name="Bonfante P."/>
            <person name="Martin F.M."/>
        </authorList>
    </citation>
    <scope>NUCLEOTIDE SEQUENCE [LARGE SCALE GENOMIC DNA]</scope>
    <source>
        <strain evidence="2 3">120613-1</strain>
    </source>
</reference>
<dbReference type="EMBL" id="ML120421">
    <property type="protein sequence ID" value="RPA95823.1"/>
    <property type="molecule type" value="Genomic_DNA"/>
</dbReference>
<sequence length="117" mass="13835">MSQKNLTYGAFVVRDFIIYPPPTQNYRSAILFFWDSGFTHRQILLVMCLVIRVGVDFRNMKLRMLNLAVNGKRVWMGVSIKALFGTPPYKNMPYFFEMVYSICQNKYMAFFFPIFSK</sequence>
<accession>A0A3N4JC18</accession>
<keyword evidence="1" id="KW-0812">Transmembrane</keyword>
<keyword evidence="3" id="KW-1185">Reference proteome</keyword>
<name>A0A3N4JC18_9PEZI</name>
<evidence type="ECO:0000313" key="2">
    <source>
        <dbReference type="EMBL" id="RPA95823.1"/>
    </source>
</evidence>
<protein>
    <submittedName>
        <fullName evidence="2">Uncharacterized protein</fullName>
    </submittedName>
</protein>
<keyword evidence="1" id="KW-0472">Membrane</keyword>
<proteinExistence type="predicted"/>
<dbReference type="AlphaFoldDB" id="A0A3N4JC18"/>
<gene>
    <name evidence="2" type="ORF">L873DRAFT_1291980</name>
</gene>